<organism evidence="3 4">
    <name type="scientific">Lentinula raphanica</name>
    <dbReference type="NCBI Taxonomy" id="153919"/>
    <lineage>
        <taxon>Eukaryota</taxon>
        <taxon>Fungi</taxon>
        <taxon>Dikarya</taxon>
        <taxon>Basidiomycota</taxon>
        <taxon>Agaricomycotina</taxon>
        <taxon>Agaricomycetes</taxon>
        <taxon>Agaricomycetidae</taxon>
        <taxon>Agaricales</taxon>
        <taxon>Marasmiineae</taxon>
        <taxon>Omphalotaceae</taxon>
        <taxon>Lentinula</taxon>
    </lineage>
</organism>
<evidence type="ECO:0000256" key="2">
    <source>
        <dbReference type="SAM" id="SignalP"/>
    </source>
</evidence>
<reference evidence="3" key="1">
    <citation type="submission" date="2022-08" db="EMBL/GenBank/DDBJ databases">
        <authorList>
            <consortium name="DOE Joint Genome Institute"/>
            <person name="Min B."/>
            <person name="Riley R."/>
            <person name="Sierra-Patev S."/>
            <person name="Naranjo-Ortiz M."/>
            <person name="Looney B."/>
            <person name="Konkel Z."/>
            <person name="Slot J.C."/>
            <person name="Sakamoto Y."/>
            <person name="Steenwyk J.L."/>
            <person name="Rokas A."/>
            <person name="Carro J."/>
            <person name="Camarero S."/>
            <person name="Ferreira P."/>
            <person name="Molpeceres G."/>
            <person name="Ruiz-Duenas F.J."/>
            <person name="Serrano A."/>
            <person name="Henrissat B."/>
            <person name="Drula E."/>
            <person name="Hughes K.W."/>
            <person name="Mata J.L."/>
            <person name="Ishikawa N.K."/>
            <person name="Vargas-Isla R."/>
            <person name="Ushijima S."/>
            <person name="Smith C.A."/>
            <person name="Ahrendt S."/>
            <person name="Andreopoulos W."/>
            <person name="He G."/>
            <person name="Labutti K."/>
            <person name="Lipzen A."/>
            <person name="Ng V."/>
            <person name="Sandor L."/>
            <person name="Barry K."/>
            <person name="Martinez A.T."/>
            <person name="Xiao Y."/>
            <person name="Gibbons J.G."/>
            <person name="Terashima K."/>
            <person name="Hibbett D.S."/>
            <person name="Grigoriev I.V."/>
        </authorList>
    </citation>
    <scope>NUCLEOTIDE SEQUENCE</scope>
    <source>
        <strain evidence="3">TFB9207</strain>
    </source>
</reference>
<feature type="region of interest" description="Disordered" evidence="1">
    <location>
        <begin position="33"/>
        <end position="68"/>
    </location>
</feature>
<feature type="chain" id="PRO_5041390826" evidence="2">
    <location>
        <begin position="24"/>
        <end position="347"/>
    </location>
</feature>
<keyword evidence="4" id="KW-1185">Reference proteome</keyword>
<gene>
    <name evidence="3" type="ORF">F5878DRAFT_645701</name>
</gene>
<feature type="signal peptide" evidence="2">
    <location>
        <begin position="1"/>
        <end position="23"/>
    </location>
</feature>
<dbReference type="EMBL" id="MU806641">
    <property type="protein sequence ID" value="KAJ3833740.1"/>
    <property type="molecule type" value="Genomic_DNA"/>
</dbReference>
<name>A0AA38P054_9AGAR</name>
<evidence type="ECO:0000313" key="4">
    <source>
        <dbReference type="Proteomes" id="UP001163846"/>
    </source>
</evidence>
<accession>A0AA38P054</accession>
<evidence type="ECO:0000256" key="1">
    <source>
        <dbReference type="SAM" id="MobiDB-lite"/>
    </source>
</evidence>
<comment type="caution">
    <text evidence="3">The sequence shown here is derived from an EMBL/GenBank/DDBJ whole genome shotgun (WGS) entry which is preliminary data.</text>
</comment>
<feature type="compositionally biased region" description="Basic and acidic residues" evidence="1">
    <location>
        <begin position="36"/>
        <end position="55"/>
    </location>
</feature>
<dbReference type="Proteomes" id="UP001163846">
    <property type="component" value="Unassembled WGS sequence"/>
</dbReference>
<dbReference type="AlphaFoldDB" id="A0AA38P054"/>
<proteinExistence type="predicted"/>
<evidence type="ECO:0000313" key="3">
    <source>
        <dbReference type="EMBL" id="KAJ3833740.1"/>
    </source>
</evidence>
<sequence length="347" mass="39204">MRLFIVPVVSLLAVGSLHTVTYAIPMDPQCQLVHLPKPDPHRPPSDSQHDSESHLLSHNPQPSLAADDDAHSTQSEYYYGNQDDSEDHQDDQWICLQRPSGVEQASCGPIHSVSWYQCFALMQTRPWGSRIGNDLGDARVCVCCAGTLFLGKCCIPWSVQCLIQWMLSEGALLGGWTLFCGCCTLIKVMLFCGYAPRRTLSLADTLLGGHTPRWTFFSGYACWWTCSLVDMLAGDTHLSVYTPWWTGSPVDMLAGDMISVNTRFGGHALWWIRSSVDTLFGGYALRWIRSSVDTLFGGYALWWIRSLVDTLFGGYDMLFGGYAHGCALWWIRYALWWIRYALWWMRS</sequence>
<keyword evidence="2" id="KW-0732">Signal</keyword>
<protein>
    <submittedName>
        <fullName evidence="3">Uncharacterized protein</fullName>
    </submittedName>
</protein>